<evidence type="ECO:0000256" key="6">
    <source>
        <dbReference type="ARBA" id="ARBA00023136"/>
    </source>
</evidence>
<dbReference type="InterPro" id="IPR036942">
    <property type="entry name" value="Beta-barrel_TonB_sf"/>
</dbReference>
<dbReference type="InterPro" id="IPR008969">
    <property type="entry name" value="CarboxyPept-like_regulatory"/>
</dbReference>
<dbReference type="Gene3D" id="2.60.40.1120">
    <property type="entry name" value="Carboxypeptidase-like, regulatory domain"/>
    <property type="match status" value="1"/>
</dbReference>
<evidence type="ECO:0000256" key="8">
    <source>
        <dbReference type="PROSITE-ProRule" id="PRU01360"/>
    </source>
</evidence>
<evidence type="ECO:0000313" key="14">
    <source>
        <dbReference type="Proteomes" id="UP000293874"/>
    </source>
</evidence>
<organism evidence="13 14">
    <name type="scientific">Pseudobacter ginsenosidimutans</name>
    <dbReference type="NCBI Taxonomy" id="661488"/>
    <lineage>
        <taxon>Bacteria</taxon>
        <taxon>Pseudomonadati</taxon>
        <taxon>Bacteroidota</taxon>
        <taxon>Chitinophagia</taxon>
        <taxon>Chitinophagales</taxon>
        <taxon>Chitinophagaceae</taxon>
        <taxon>Pseudobacter</taxon>
    </lineage>
</organism>
<dbReference type="SUPFAM" id="SSF56935">
    <property type="entry name" value="Porins"/>
    <property type="match status" value="1"/>
</dbReference>
<dbReference type="Gene3D" id="2.170.130.10">
    <property type="entry name" value="TonB-dependent receptor, plug domain"/>
    <property type="match status" value="1"/>
</dbReference>
<dbReference type="GO" id="GO:0009279">
    <property type="term" value="C:cell outer membrane"/>
    <property type="evidence" value="ECO:0007669"/>
    <property type="project" value="UniProtKB-SubCell"/>
</dbReference>
<reference evidence="13 14" key="1">
    <citation type="submission" date="2019-02" db="EMBL/GenBank/DDBJ databases">
        <title>Genomic Encyclopedia of Type Strains, Phase IV (KMG-IV): sequencing the most valuable type-strain genomes for metagenomic binning, comparative biology and taxonomic classification.</title>
        <authorList>
            <person name="Goeker M."/>
        </authorList>
    </citation>
    <scope>NUCLEOTIDE SEQUENCE [LARGE SCALE GENOMIC DNA]</scope>
    <source>
        <strain evidence="13 14">DSM 18116</strain>
    </source>
</reference>
<evidence type="ECO:0000256" key="3">
    <source>
        <dbReference type="ARBA" id="ARBA00022452"/>
    </source>
</evidence>
<keyword evidence="14" id="KW-1185">Reference proteome</keyword>
<keyword evidence="4 8" id="KW-0812">Transmembrane</keyword>
<evidence type="ECO:0000256" key="4">
    <source>
        <dbReference type="ARBA" id="ARBA00022692"/>
    </source>
</evidence>
<dbReference type="AlphaFoldDB" id="A0A4V2F1T2"/>
<protein>
    <submittedName>
        <fullName evidence="13">TonB-linked SusC/RagA family outer membrane protein</fullName>
    </submittedName>
</protein>
<dbReference type="RefSeq" id="WP_130539293.1">
    <property type="nucleotide sequence ID" value="NZ_CP042431.1"/>
</dbReference>
<dbReference type="InterPro" id="IPR012910">
    <property type="entry name" value="Plug_dom"/>
</dbReference>
<evidence type="ECO:0000259" key="12">
    <source>
        <dbReference type="Pfam" id="PF07715"/>
    </source>
</evidence>
<accession>A0A4V2F1T2</accession>
<proteinExistence type="inferred from homology"/>
<comment type="subcellular location">
    <subcellularLocation>
        <location evidence="1 8">Cell outer membrane</location>
        <topology evidence="1 8">Multi-pass membrane protein</topology>
    </subcellularLocation>
</comment>
<dbReference type="InterPro" id="IPR039426">
    <property type="entry name" value="TonB-dep_rcpt-like"/>
</dbReference>
<gene>
    <name evidence="13" type="ORF">EV199_0717</name>
</gene>
<evidence type="ECO:0000256" key="7">
    <source>
        <dbReference type="ARBA" id="ARBA00023237"/>
    </source>
</evidence>
<name>A0A4V2F1T2_9BACT</name>
<comment type="similarity">
    <text evidence="8 9">Belongs to the TonB-dependent receptor family.</text>
</comment>
<dbReference type="InterPro" id="IPR023996">
    <property type="entry name" value="TonB-dep_OMP_SusC/RagA"/>
</dbReference>
<feature type="region of interest" description="Disordered" evidence="10">
    <location>
        <begin position="1"/>
        <end position="20"/>
    </location>
</feature>
<dbReference type="Pfam" id="PF07715">
    <property type="entry name" value="Plug"/>
    <property type="match status" value="1"/>
</dbReference>
<dbReference type="OrthoDB" id="9768177at2"/>
<dbReference type="InterPro" id="IPR023997">
    <property type="entry name" value="TonB-dep_OMP_SusC/RagA_CS"/>
</dbReference>
<evidence type="ECO:0000256" key="10">
    <source>
        <dbReference type="SAM" id="MobiDB-lite"/>
    </source>
</evidence>
<keyword evidence="7 8" id="KW-0998">Cell outer membrane</keyword>
<keyword evidence="3 8" id="KW-1134">Transmembrane beta strand</keyword>
<keyword evidence="6 8" id="KW-0472">Membrane</keyword>
<dbReference type="InterPro" id="IPR000531">
    <property type="entry name" value="Beta-barrel_TonB"/>
</dbReference>
<dbReference type="NCBIfam" id="TIGR04056">
    <property type="entry name" value="OMP_RagA_SusC"/>
    <property type="match status" value="1"/>
</dbReference>
<evidence type="ECO:0000256" key="1">
    <source>
        <dbReference type="ARBA" id="ARBA00004571"/>
    </source>
</evidence>
<keyword evidence="5 9" id="KW-0798">TonB box</keyword>
<evidence type="ECO:0000259" key="11">
    <source>
        <dbReference type="Pfam" id="PF00593"/>
    </source>
</evidence>
<dbReference type="InterPro" id="IPR037066">
    <property type="entry name" value="Plug_dom_sf"/>
</dbReference>
<keyword evidence="2 8" id="KW-0813">Transport</keyword>
<dbReference type="Pfam" id="PF13715">
    <property type="entry name" value="CarbopepD_reg_2"/>
    <property type="match status" value="1"/>
</dbReference>
<dbReference type="Pfam" id="PF00593">
    <property type="entry name" value="TonB_dep_Rec_b-barrel"/>
    <property type="match status" value="1"/>
</dbReference>
<feature type="domain" description="TonB-dependent receptor-like beta-barrel" evidence="11">
    <location>
        <begin position="533"/>
        <end position="931"/>
    </location>
</feature>
<dbReference type="EMBL" id="SGXA01000001">
    <property type="protein sequence ID" value="RZS74866.1"/>
    <property type="molecule type" value="Genomic_DNA"/>
</dbReference>
<feature type="domain" description="TonB-dependent receptor plug" evidence="12">
    <location>
        <begin position="227"/>
        <end position="364"/>
    </location>
</feature>
<evidence type="ECO:0000313" key="13">
    <source>
        <dbReference type="EMBL" id="RZS74866.1"/>
    </source>
</evidence>
<evidence type="ECO:0000256" key="9">
    <source>
        <dbReference type="RuleBase" id="RU003357"/>
    </source>
</evidence>
<evidence type="ECO:0000256" key="2">
    <source>
        <dbReference type="ARBA" id="ARBA00022448"/>
    </source>
</evidence>
<dbReference type="NCBIfam" id="TIGR04057">
    <property type="entry name" value="SusC_RagA_signa"/>
    <property type="match status" value="1"/>
</dbReference>
<dbReference type="Gene3D" id="2.40.170.20">
    <property type="entry name" value="TonB-dependent receptor, beta-barrel domain"/>
    <property type="match status" value="1"/>
</dbReference>
<dbReference type="PROSITE" id="PS52016">
    <property type="entry name" value="TONB_DEPENDENT_REC_3"/>
    <property type="match status" value="1"/>
</dbReference>
<dbReference type="Proteomes" id="UP000293874">
    <property type="component" value="Unassembled WGS sequence"/>
</dbReference>
<comment type="caution">
    <text evidence="13">The sequence shown here is derived from an EMBL/GenBank/DDBJ whole genome shotgun (WGS) entry which is preliminary data.</text>
</comment>
<sequence>MLQSTPEKLTGKTAYAPGMEPKPAGRQRFLPILLIICLAPLFSTAQKVTLKGELSLQQIFAEIKKQTNYAVIYNPETIDVRGRVDVNASNQPLEAFIKTILIDFPYTYNISGSNIIIIKREIVVPPLPAAGKRDIHGLITDGKTNQPLASVTVIINGTRQATQTDAAGKFVLTNVPDDFSITVSSVGYEKLVRKIGKSELYLPIPLTVATSVLDEAVVQAFGTTTRRRATGNIVKVSGEEIEKLPVMNPLLALQGKVPGLTIQPLGASASGMMKVEIRGRNNVNPNSLSEPLYVIDGVPQTVLEVKGSTRYGLNVSGGMVQSGASATKGQSPLFGMNPADIESISVLSDGDATAIYGSRGANGVIMITTRKAKAGKTAFNLKVEQGINKVPRYLDMLDIDEYLAIRREAFKNDGIIPTAANAPDLMVWDLNRNVDWQKELMGKGGGFQSYSASISGGDARTAFRLSASHMNTVDLQSIEGHNKATNLSFSGSHSSLNQKLTVSLNGNLAFKDVNAILDRTGGFLLPPNAPPIYDDKGNLNYADWNAINQPFGYMFDYRLMPNDVKTNMLIGGFQLNYKPVKGLSITGTAGLNNSTLNNTLITPIAAQNPILNPTGRSIVGRTVANNLELSQQTNYGFFLGKGKMELLAGVSYQQTTTTTNTINALAFSSDDLLNNVSNAATTITTEGKSQYRYASVFGRITYNWDGKYTINLNGRRDGSSKFRRGKQYGNFGSIGLAWTLDQEEWMKKIMPEWIGMFKLWANYGLSGGDNVADYEFFPQWNNRRIGAISNTALNYDYNGIKPYQQVVPVNQEFQWDENRKFDAGIDLSLFRDRVNVTASWYLNRISNGIVRLPMPFYTGLNNINANSPAIVHNSGLILSLSADLISNGKVKWNVTFNYSRNRNKLAAFPGIDQTVYASQLVVGQPLNMRYVTHYLGVDPLTGNYVFEDRNGDGRIMLNQGVAPGTGSDDAYIGVNPDPTYDGGFGTSVMYKGLSFAMGFTYSKKIGSHPFMSIVPGKMTNMPLPAEIRDDHWQKPGDNASYAKYTTSGGSTLTGSDRGYVDASSIQCNRASLAWTLPHKTIKRAGMAGCTVGVNVSNLFTITRFKADPALMANSYIPLPRTIAGSISFTF</sequence>
<dbReference type="SUPFAM" id="SSF49464">
    <property type="entry name" value="Carboxypeptidase regulatory domain-like"/>
    <property type="match status" value="1"/>
</dbReference>
<evidence type="ECO:0000256" key="5">
    <source>
        <dbReference type="ARBA" id="ARBA00023077"/>
    </source>
</evidence>